<evidence type="ECO:0000256" key="5">
    <source>
        <dbReference type="ARBA" id="ARBA00022801"/>
    </source>
</evidence>
<dbReference type="EMBL" id="DF820463">
    <property type="protein sequence ID" value="GAK54791.1"/>
    <property type="molecule type" value="Genomic_DNA"/>
</dbReference>
<dbReference type="InterPro" id="IPR051156">
    <property type="entry name" value="Mito/Outer_Membr_Metalloprot"/>
</dbReference>
<dbReference type="Pfam" id="PF10399">
    <property type="entry name" value="UCR_Fe-S_N"/>
    <property type="match status" value="1"/>
</dbReference>
<organism evidence="11">
    <name type="scientific">Vecturithrix granuli</name>
    <dbReference type="NCBI Taxonomy" id="1499967"/>
    <lineage>
        <taxon>Bacteria</taxon>
        <taxon>Candidatus Moduliflexota</taxon>
        <taxon>Candidatus Vecturitrichia</taxon>
        <taxon>Candidatus Vecturitrichales</taxon>
        <taxon>Candidatus Vecturitrichaceae</taxon>
        <taxon>Candidatus Vecturithrix</taxon>
    </lineage>
</organism>
<dbReference type="GO" id="GO:0016020">
    <property type="term" value="C:membrane"/>
    <property type="evidence" value="ECO:0007669"/>
    <property type="project" value="TreeGrafter"/>
</dbReference>
<sequence>MQHHPENRISTRTMTRRDFLWLATVSTAGAVTGCAINPVTGQRQLMFLTESDEIQLDQENSPHQFSSDYGDVQDSSLNYYLTQVGNELVANSHRPNMPYSFRCVNATYVNAYAFPGGSIAATRGILLELDNEAELAGLLGHEIGHVNARHTAERMTKSILTSLVVAGVAIYVEKKHEKYAALAAGLGNIAAGALLAHYSRDDERQADELGMEYMTRVGYNPQGMVGLMEVLRSLSDHKPSAIDMMFSTHPMSEERYQTAKQRTETTYLAMQDYPLNQERYMDATAGLRQIKEAIENLQEGEKAMTQEQYSKAEGFFDNALRQVPDDYAGLVMMSKCQLALNNSKKAEYYAEQAKRVYPAEAQAQHVSGIAKLDQNKYDAAYQDFDRYETMLPGNPNTIFLKAVALEGMQYRQKASEEYYRYLQNINEGDQAEYAYDRLIQWGYLKPQQ</sequence>
<reference evidence="11" key="1">
    <citation type="journal article" date="2015" name="PeerJ">
        <title>First genomic representation of candidate bacterial phylum KSB3 points to enhanced environmental sensing as a trigger of wastewater bulking.</title>
        <authorList>
            <person name="Sekiguchi Y."/>
            <person name="Ohashi A."/>
            <person name="Parks D.H."/>
            <person name="Yamauchi T."/>
            <person name="Tyson G.W."/>
            <person name="Hugenholtz P."/>
        </authorList>
    </citation>
    <scope>NUCLEOTIDE SEQUENCE [LARGE SCALE GENOMIC DNA]</scope>
</reference>
<feature type="domain" description="Peptidase M48" evidence="9">
    <location>
        <begin position="78"/>
        <end position="262"/>
    </location>
</feature>
<feature type="transmembrane region" description="Helical" evidence="8">
    <location>
        <begin position="20"/>
        <end position="39"/>
    </location>
</feature>
<dbReference type="GO" id="GO:0046872">
    <property type="term" value="F:metal ion binding"/>
    <property type="evidence" value="ECO:0007669"/>
    <property type="project" value="UniProtKB-KW"/>
</dbReference>
<dbReference type="PROSITE" id="PS51318">
    <property type="entry name" value="TAT"/>
    <property type="match status" value="1"/>
</dbReference>
<keyword evidence="3" id="KW-0645">Protease</keyword>
<dbReference type="InterPro" id="IPR001915">
    <property type="entry name" value="Peptidase_M48"/>
</dbReference>
<dbReference type="GO" id="GO:0004222">
    <property type="term" value="F:metalloendopeptidase activity"/>
    <property type="evidence" value="ECO:0007669"/>
    <property type="project" value="InterPro"/>
</dbReference>
<evidence type="ECO:0000256" key="8">
    <source>
        <dbReference type="SAM" id="Phobius"/>
    </source>
</evidence>
<accession>A0A0S6W5B4</accession>
<dbReference type="SUPFAM" id="SSF48452">
    <property type="entry name" value="TPR-like"/>
    <property type="match status" value="1"/>
</dbReference>
<name>A0A0S6W5B4_VECG1</name>
<evidence type="ECO:0000256" key="2">
    <source>
        <dbReference type="ARBA" id="ARBA00010651"/>
    </source>
</evidence>
<keyword evidence="8" id="KW-0812">Transmembrane</keyword>
<evidence type="ECO:0000259" key="9">
    <source>
        <dbReference type="Pfam" id="PF01435"/>
    </source>
</evidence>
<dbReference type="Gene3D" id="1.25.40.10">
    <property type="entry name" value="Tetratricopeptide repeat domain"/>
    <property type="match status" value="1"/>
</dbReference>
<keyword evidence="7" id="KW-0482">Metalloprotease</keyword>
<dbReference type="GO" id="GO:0008121">
    <property type="term" value="F:quinol-cytochrome-c reductase activity"/>
    <property type="evidence" value="ECO:0007669"/>
    <property type="project" value="InterPro"/>
</dbReference>
<dbReference type="eggNOG" id="COG4783">
    <property type="taxonomic scope" value="Bacteria"/>
</dbReference>
<protein>
    <submittedName>
        <fullName evidence="11">Peptidase M48 Ste24p</fullName>
    </submittedName>
</protein>
<evidence type="ECO:0000256" key="4">
    <source>
        <dbReference type="ARBA" id="ARBA00022723"/>
    </source>
</evidence>
<dbReference type="GO" id="GO:0051603">
    <property type="term" value="P:proteolysis involved in protein catabolic process"/>
    <property type="evidence" value="ECO:0007669"/>
    <property type="project" value="TreeGrafter"/>
</dbReference>
<evidence type="ECO:0000256" key="7">
    <source>
        <dbReference type="ARBA" id="ARBA00023049"/>
    </source>
</evidence>
<keyword evidence="6" id="KW-0862">Zinc</keyword>
<proteinExistence type="inferred from homology"/>
<dbReference type="AlphaFoldDB" id="A0A0S6W5B4"/>
<keyword evidence="12" id="KW-1185">Reference proteome</keyword>
<keyword evidence="4" id="KW-0479">Metal-binding</keyword>
<dbReference type="InterPro" id="IPR011990">
    <property type="entry name" value="TPR-like_helical_dom_sf"/>
</dbReference>
<dbReference type="Pfam" id="PF01435">
    <property type="entry name" value="Peptidase_M48"/>
    <property type="match status" value="1"/>
</dbReference>
<evidence type="ECO:0000256" key="6">
    <source>
        <dbReference type="ARBA" id="ARBA00022833"/>
    </source>
</evidence>
<keyword evidence="5" id="KW-0378">Hydrolase</keyword>
<comment type="similarity">
    <text evidence="2">Belongs to the Rieske iron-sulfur protein family.</text>
</comment>
<keyword evidence="8" id="KW-0472">Membrane</keyword>
<dbReference type="PANTHER" id="PTHR22726:SF1">
    <property type="entry name" value="METALLOENDOPEPTIDASE OMA1, MITOCHONDRIAL"/>
    <property type="match status" value="1"/>
</dbReference>
<dbReference type="Gene3D" id="3.30.2010.10">
    <property type="entry name" value="Metalloproteases ('zincins'), catalytic domain"/>
    <property type="match status" value="1"/>
</dbReference>
<dbReference type="Proteomes" id="UP000030661">
    <property type="component" value="Unassembled WGS sequence"/>
</dbReference>
<evidence type="ECO:0000259" key="10">
    <source>
        <dbReference type="Pfam" id="PF10399"/>
    </source>
</evidence>
<dbReference type="InterPro" id="IPR019470">
    <property type="entry name" value="Ubiq_cytC_Rdtase_Fe-S_su_TAT"/>
</dbReference>
<dbReference type="STRING" id="1499967.U27_01621"/>
<keyword evidence="8" id="KW-1133">Transmembrane helix</keyword>
<evidence type="ECO:0000256" key="1">
    <source>
        <dbReference type="ARBA" id="ARBA00001947"/>
    </source>
</evidence>
<feature type="domain" description="Ubiquitinol-cytochrome C reductase Fe-S subunit TAT signal" evidence="10">
    <location>
        <begin position="12"/>
        <end position="38"/>
    </location>
</feature>
<evidence type="ECO:0000256" key="3">
    <source>
        <dbReference type="ARBA" id="ARBA00022670"/>
    </source>
</evidence>
<evidence type="ECO:0000313" key="12">
    <source>
        <dbReference type="Proteomes" id="UP000030661"/>
    </source>
</evidence>
<comment type="cofactor">
    <cofactor evidence="1">
        <name>Zn(2+)</name>
        <dbReference type="ChEBI" id="CHEBI:29105"/>
    </cofactor>
</comment>
<dbReference type="InterPro" id="IPR006311">
    <property type="entry name" value="TAT_signal"/>
</dbReference>
<gene>
    <name evidence="11" type="ORF">U27_01621</name>
</gene>
<dbReference type="PANTHER" id="PTHR22726">
    <property type="entry name" value="METALLOENDOPEPTIDASE OMA1"/>
    <property type="match status" value="1"/>
</dbReference>
<evidence type="ECO:0000313" key="11">
    <source>
        <dbReference type="EMBL" id="GAK54791.1"/>
    </source>
</evidence>
<dbReference type="HOGENOM" id="CLU_039394_0_0_0"/>